<dbReference type="SUPFAM" id="SSF50199">
    <property type="entry name" value="Staphylococcal nuclease"/>
    <property type="match status" value="1"/>
</dbReference>
<dbReference type="Pfam" id="PF00565">
    <property type="entry name" value="SNase"/>
    <property type="match status" value="1"/>
</dbReference>
<dbReference type="AlphaFoldDB" id="A0A212LAY3"/>
<dbReference type="EMBL" id="FMJC01000002">
    <property type="protein sequence ID" value="SCM74706.1"/>
    <property type="molecule type" value="Genomic_DNA"/>
</dbReference>
<proteinExistence type="predicted"/>
<dbReference type="InterPro" id="IPR016071">
    <property type="entry name" value="Staphylococal_nuclease_OB-fold"/>
</dbReference>
<reference evidence="3" key="1">
    <citation type="submission" date="2016-08" db="EMBL/GenBank/DDBJ databases">
        <authorList>
            <person name="Seilhamer J.J."/>
        </authorList>
    </citation>
    <scope>NUCLEOTIDE SEQUENCE</scope>
    <source>
        <strain evidence="3">86-1</strain>
    </source>
</reference>
<dbReference type="Gene3D" id="2.40.50.90">
    <property type="match status" value="1"/>
</dbReference>
<name>A0A212LAY3_9BACT</name>
<dbReference type="InterPro" id="IPR035437">
    <property type="entry name" value="SNase_OB-fold_sf"/>
</dbReference>
<evidence type="ECO:0000256" key="1">
    <source>
        <dbReference type="SAM" id="SignalP"/>
    </source>
</evidence>
<gene>
    <name evidence="3" type="ORF">KL86DES1_22104</name>
</gene>
<accession>A0A212LAY3</accession>
<organism evidence="3">
    <name type="scientific">uncultured Desulfovibrio sp</name>
    <dbReference type="NCBI Taxonomy" id="167968"/>
    <lineage>
        <taxon>Bacteria</taxon>
        <taxon>Pseudomonadati</taxon>
        <taxon>Thermodesulfobacteriota</taxon>
        <taxon>Desulfovibrionia</taxon>
        <taxon>Desulfovibrionales</taxon>
        <taxon>Desulfovibrionaceae</taxon>
        <taxon>Desulfovibrio</taxon>
        <taxon>environmental samples</taxon>
    </lineage>
</organism>
<dbReference type="PROSITE" id="PS50830">
    <property type="entry name" value="TNASE_3"/>
    <property type="match status" value="1"/>
</dbReference>
<protein>
    <submittedName>
        <fullName evidence="3">Nuclease (SNase domain protein)</fullName>
    </submittedName>
</protein>
<feature type="signal peptide" evidence="1">
    <location>
        <begin position="1"/>
        <end position="23"/>
    </location>
</feature>
<feature type="chain" id="PRO_5012510354" evidence="1">
    <location>
        <begin position="24"/>
        <end position="161"/>
    </location>
</feature>
<keyword evidence="1" id="KW-0732">Signal</keyword>
<dbReference type="RefSeq" id="WP_179981288.1">
    <property type="nucleotide sequence ID" value="NZ_LT608333.1"/>
</dbReference>
<sequence length="161" mass="17884">MLIRIFCLCLTICLALASLPALAWDARVVRVEDGNTISVSKTGKSDDAEVVLRFYGIEAPTLNQPFGAEARQRLAEIMPRGTRVTVEPVGESESGTISALIQVGGASVNYQLVMEGLAWIDRQNCRAIFCRRWMIQEHQAVVEKRGVWGLKIGTPPWQWGR</sequence>
<feature type="domain" description="TNase-like" evidence="2">
    <location>
        <begin position="22"/>
        <end position="150"/>
    </location>
</feature>
<dbReference type="SMART" id="SM00318">
    <property type="entry name" value="SNc"/>
    <property type="match status" value="1"/>
</dbReference>
<evidence type="ECO:0000259" key="2">
    <source>
        <dbReference type="PROSITE" id="PS50830"/>
    </source>
</evidence>
<evidence type="ECO:0000313" key="3">
    <source>
        <dbReference type="EMBL" id="SCM74706.1"/>
    </source>
</evidence>